<evidence type="ECO:0000313" key="1">
    <source>
        <dbReference type="EMBL" id="EGK00360.1"/>
    </source>
</evidence>
<accession>F5J1U6</accession>
<evidence type="ECO:0000313" key="2">
    <source>
        <dbReference type="Proteomes" id="UP000004913"/>
    </source>
</evidence>
<dbReference type="HOGENOM" id="CLU_3381609_0_0_10"/>
<gene>
    <name evidence="1" type="ORF">HMPREF9455_03313</name>
</gene>
<protein>
    <submittedName>
        <fullName evidence="1">Uncharacterized protein</fullName>
    </submittedName>
</protein>
<comment type="caution">
    <text evidence="1">The sequence shown here is derived from an EMBL/GenBank/DDBJ whole genome shotgun (WGS) entry which is preliminary data.</text>
</comment>
<sequence>MTSEVGKFINKTENNYLYYFNMPVNEFGNESDL</sequence>
<proteinExistence type="predicted"/>
<organism evidence="1 2">
    <name type="scientific">Dysgonomonas gadei ATCC BAA-286</name>
    <dbReference type="NCBI Taxonomy" id="742766"/>
    <lineage>
        <taxon>Bacteria</taxon>
        <taxon>Pseudomonadati</taxon>
        <taxon>Bacteroidota</taxon>
        <taxon>Bacteroidia</taxon>
        <taxon>Bacteroidales</taxon>
        <taxon>Dysgonomonadaceae</taxon>
        <taxon>Dysgonomonas</taxon>
    </lineage>
</organism>
<keyword evidence="2" id="KW-1185">Reference proteome</keyword>
<dbReference type="AlphaFoldDB" id="F5J1U6"/>
<reference evidence="1 2" key="1">
    <citation type="submission" date="2011-04" db="EMBL/GenBank/DDBJ databases">
        <title>The Genome Sequence of Dysgonomonas gadei ATCC BAA-286.</title>
        <authorList>
            <consortium name="The Broad Institute Genome Sequencing Platform"/>
            <person name="Earl A."/>
            <person name="Ward D."/>
            <person name="Feldgarden M."/>
            <person name="Gevers D."/>
            <person name="Pudlo N."/>
            <person name="Martens E."/>
            <person name="Allen-Vercoe E."/>
            <person name="Young S.K."/>
            <person name="Zeng Q."/>
            <person name="Gargeya S."/>
            <person name="Fitzgerald M."/>
            <person name="Haas B."/>
            <person name="Abouelleil A."/>
            <person name="Alvarado L."/>
            <person name="Arachchi H.M."/>
            <person name="Berlin A."/>
            <person name="Brown A."/>
            <person name="Chapman S.B."/>
            <person name="Chen Z."/>
            <person name="Dunbar C."/>
            <person name="Freedman E."/>
            <person name="Gearin G."/>
            <person name="Gellesch M."/>
            <person name="Goldberg J."/>
            <person name="Griggs A."/>
            <person name="Gujja S."/>
            <person name="Heiman D."/>
            <person name="Howarth C."/>
            <person name="Larson L."/>
            <person name="Lui A."/>
            <person name="MacDonald P.J.P."/>
            <person name="Mehta T."/>
            <person name="Montmayeur A."/>
            <person name="Murphy C."/>
            <person name="Neiman D."/>
            <person name="Pearson M."/>
            <person name="Priest M."/>
            <person name="Roberts A."/>
            <person name="Saif S."/>
            <person name="Shea T."/>
            <person name="Shenoy N."/>
            <person name="Sisk P."/>
            <person name="Stolte C."/>
            <person name="Sykes S."/>
            <person name="Yandava C."/>
            <person name="Wortman J."/>
            <person name="Nusbaum C."/>
            <person name="Birren B."/>
        </authorList>
    </citation>
    <scope>NUCLEOTIDE SEQUENCE [LARGE SCALE GENOMIC DNA]</scope>
    <source>
        <strain evidence="1 2">ATCC BAA-286</strain>
    </source>
</reference>
<dbReference type="Proteomes" id="UP000004913">
    <property type="component" value="Unassembled WGS sequence"/>
</dbReference>
<dbReference type="EMBL" id="ADLV01000038">
    <property type="protein sequence ID" value="EGK00360.1"/>
    <property type="molecule type" value="Genomic_DNA"/>
</dbReference>
<name>F5J1U6_9BACT</name>